<feature type="transmembrane region" description="Helical" evidence="1">
    <location>
        <begin position="6"/>
        <end position="24"/>
    </location>
</feature>
<keyword evidence="1" id="KW-0812">Transmembrane</keyword>
<organism evidence="2 3">
    <name type="scientific">Danaus chrysippus</name>
    <name type="common">African queen</name>
    <dbReference type="NCBI Taxonomy" id="151541"/>
    <lineage>
        <taxon>Eukaryota</taxon>
        <taxon>Metazoa</taxon>
        <taxon>Ecdysozoa</taxon>
        <taxon>Arthropoda</taxon>
        <taxon>Hexapoda</taxon>
        <taxon>Insecta</taxon>
        <taxon>Pterygota</taxon>
        <taxon>Neoptera</taxon>
        <taxon>Endopterygota</taxon>
        <taxon>Lepidoptera</taxon>
        <taxon>Glossata</taxon>
        <taxon>Ditrysia</taxon>
        <taxon>Papilionoidea</taxon>
        <taxon>Nymphalidae</taxon>
        <taxon>Danainae</taxon>
        <taxon>Danaini</taxon>
        <taxon>Danaina</taxon>
        <taxon>Danaus</taxon>
        <taxon>Anosia</taxon>
    </lineage>
</organism>
<comment type="caution">
    <text evidence="2">The sequence shown here is derived from an EMBL/GenBank/DDBJ whole genome shotgun (WGS) entry which is preliminary data.</text>
</comment>
<protein>
    <submittedName>
        <fullName evidence="2">(African queen) hypothetical protein</fullName>
    </submittedName>
</protein>
<evidence type="ECO:0000256" key="1">
    <source>
        <dbReference type="SAM" id="Phobius"/>
    </source>
</evidence>
<evidence type="ECO:0000313" key="3">
    <source>
        <dbReference type="Proteomes" id="UP000789524"/>
    </source>
</evidence>
<name>A0A8J2QSQ1_9NEOP</name>
<keyword evidence="1" id="KW-1133">Transmembrane helix</keyword>
<gene>
    <name evidence="2" type="ORF">DCHRY22_LOCUS7421</name>
</gene>
<evidence type="ECO:0000313" key="2">
    <source>
        <dbReference type="EMBL" id="CAG9566837.1"/>
    </source>
</evidence>
<accession>A0A8J2QSQ1</accession>
<dbReference type="EMBL" id="CAKASE010000057">
    <property type="protein sequence ID" value="CAG9566837.1"/>
    <property type="molecule type" value="Genomic_DNA"/>
</dbReference>
<sequence length="105" mass="11560">MARDSIYTLLVFTVICSINYTVAFPRDSSVIRTEPLTSNNNDVASKVKEISPQTISVSDSVNEYKIPGRISCPHEEATEDPSCLEHCLPKGYSYGLCVSHICSCI</sequence>
<dbReference type="OrthoDB" id="7416635at2759"/>
<keyword evidence="3" id="KW-1185">Reference proteome</keyword>
<dbReference type="Proteomes" id="UP000789524">
    <property type="component" value="Unassembled WGS sequence"/>
</dbReference>
<proteinExistence type="predicted"/>
<dbReference type="AlphaFoldDB" id="A0A8J2QSQ1"/>
<reference evidence="2" key="1">
    <citation type="submission" date="2021-09" db="EMBL/GenBank/DDBJ databases">
        <authorList>
            <person name="Martin H S."/>
        </authorList>
    </citation>
    <scope>NUCLEOTIDE SEQUENCE</scope>
</reference>
<keyword evidence="1" id="KW-0472">Membrane</keyword>